<gene>
    <name evidence="1" type="ORF">HGM15179_014109</name>
</gene>
<dbReference type="EMBL" id="SWJQ01000549">
    <property type="protein sequence ID" value="TRZ13008.1"/>
    <property type="molecule type" value="Genomic_DNA"/>
</dbReference>
<accession>A0A8K1LGP3</accession>
<evidence type="ECO:0000313" key="1">
    <source>
        <dbReference type="EMBL" id="TRZ13008.1"/>
    </source>
</evidence>
<dbReference type="AlphaFoldDB" id="A0A8K1LGP3"/>
<reference evidence="1" key="1">
    <citation type="submission" date="2019-04" db="EMBL/GenBank/DDBJ databases">
        <title>Genome assembly of Zosterops borbonicus 15179.</title>
        <authorList>
            <person name="Leroy T."/>
            <person name="Anselmetti Y."/>
            <person name="Tilak M.-K."/>
            <person name="Nabholz B."/>
        </authorList>
    </citation>
    <scope>NUCLEOTIDE SEQUENCE</scope>
    <source>
        <strain evidence="1">HGM_15179</strain>
        <tissue evidence="1">Muscle</tissue>
    </source>
</reference>
<keyword evidence="2" id="KW-1185">Reference proteome</keyword>
<name>A0A8K1LGP3_9PASS</name>
<protein>
    <submittedName>
        <fullName evidence="1">Uncharacterized protein</fullName>
    </submittedName>
</protein>
<sequence length="158" mass="17425">MCRAVTPVSRSFPKGEHLSIGGEHEDIINQSRAFVDPPVINLIILERSDAFAADMNSSLIEVSKKKYSTVWSKQNKTLTAQDSETSSLQSNLTEGFDTVPTALSTQEFRHDLSGSQDTDSSLSGQERLIQQNMGEVQSRKWKLGPGACLWKSLTLLPV</sequence>
<dbReference type="Proteomes" id="UP000796761">
    <property type="component" value="Unassembled WGS sequence"/>
</dbReference>
<comment type="caution">
    <text evidence="1">The sequence shown here is derived from an EMBL/GenBank/DDBJ whole genome shotgun (WGS) entry which is preliminary data.</text>
</comment>
<proteinExistence type="predicted"/>
<feature type="non-terminal residue" evidence="1">
    <location>
        <position position="158"/>
    </location>
</feature>
<organism evidence="1 2">
    <name type="scientific">Zosterops borbonicus</name>
    <dbReference type="NCBI Taxonomy" id="364589"/>
    <lineage>
        <taxon>Eukaryota</taxon>
        <taxon>Metazoa</taxon>
        <taxon>Chordata</taxon>
        <taxon>Craniata</taxon>
        <taxon>Vertebrata</taxon>
        <taxon>Euteleostomi</taxon>
        <taxon>Archelosauria</taxon>
        <taxon>Archosauria</taxon>
        <taxon>Dinosauria</taxon>
        <taxon>Saurischia</taxon>
        <taxon>Theropoda</taxon>
        <taxon>Coelurosauria</taxon>
        <taxon>Aves</taxon>
        <taxon>Neognathae</taxon>
        <taxon>Neoaves</taxon>
        <taxon>Telluraves</taxon>
        <taxon>Australaves</taxon>
        <taxon>Passeriformes</taxon>
        <taxon>Sylvioidea</taxon>
        <taxon>Zosteropidae</taxon>
        <taxon>Zosterops</taxon>
    </lineage>
</organism>
<evidence type="ECO:0000313" key="2">
    <source>
        <dbReference type="Proteomes" id="UP000796761"/>
    </source>
</evidence>